<protein>
    <recommendedName>
        <fullName evidence="1">DUF374 domain-containing protein</fullName>
    </recommendedName>
</protein>
<dbReference type="EMBL" id="CAADHO010000001">
    <property type="protein sequence ID" value="VFQ43125.1"/>
    <property type="molecule type" value="Genomic_DNA"/>
</dbReference>
<accession>A0A4U8YHQ0</accession>
<keyword evidence="3" id="KW-1185">Reference proteome</keyword>
<evidence type="ECO:0000313" key="3">
    <source>
        <dbReference type="Proteomes" id="UP000507962"/>
    </source>
</evidence>
<dbReference type="AlphaFoldDB" id="A0A4U8YHQ0"/>
<sequence length="225" mass="25796">MAIKINRMLSSRFSQWLLYKFIRMYSLSFRLEVQNEDAWLDAYLNKDKRILLCVHHQQFFAAIRYFQKYKEYCPGLMISQSKDGELIAAVANRTGWTTVRGSSSKGGGDALKGMIDHLGTHRLAAHIIDGPRGPFGKVKPGAIRLAHGEETVIVPFYIQADRAWYANSWDRFLLPKPFSKVILRFGEELTFPETDSEDAFEDHRLALEGVMFSDNERLKQECLAA</sequence>
<organism evidence="2 3">
    <name type="scientific">Desulfoluna butyratoxydans</name>
    <dbReference type="NCBI Taxonomy" id="231438"/>
    <lineage>
        <taxon>Bacteria</taxon>
        <taxon>Pseudomonadati</taxon>
        <taxon>Thermodesulfobacteriota</taxon>
        <taxon>Desulfobacteria</taxon>
        <taxon>Desulfobacterales</taxon>
        <taxon>Desulfolunaceae</taxon>
        <taxon>Desulfoluna</taxon>
    </lineage>
</organism>
<dbReference type="Pfam" id="PF04028">
    <property type="entry name" value="DUF374"/>
    <property type="match status" value="1"/>
</dbReference>
<evidence type="ECO:0000259" key="1">
    <source>
        <dbReference type="Pfam" id="PF04028"/>
    </source>
</evidence>
<dbReference type="SUPFAM" id="SSF69593">
    <property type="entry name" value="Glycerol-3-phosphate (1)-acyltransferase"/>
    <property type="match status" value="1"/>
</dbReference>
<evidence type="ECO:0000313" key="2">
    <source>
        <dbReference type="EMBL" id="VFQ43125.1"/>
    </source>
</evidence>
<dbReference type="Proteomes" id="UP000507962">
    <property type="component" value="Unassembled WGS sequence"/>
</dbReference>
<gene>
    <name evidence="2" type="ORF">MSL71_7520</name>
</gene>
<dbReference type="CDD" id="cd07983">
    <property type="entry name" value="LPLAT_DUF374-like"/>
    <property type="match status" value="1"/>
</dbReference>
<reference evidence="2 3" key="1">
    <citation type="submission" date="2019-03" db="EMBL/GenBank/DDBJ databases">
        <authorList>
            <person name="Nijsse B."/>
        </authorList>
    </citation>
    <scope>NUCLEOTIDE SEQUENCE [LARGE SCALE GENOMIC DNA]</scope>
    <source>
        <strain evidence="2">Desulfoluna butyratoxydans MSL71</strain>
    </source>
</reference>
<proteinExistence type="predicted"/>
<dbReference type="RefSeq" id="WP_180137310.1">
    <property type="nucleotide sequence ID" value="NZ_CAADHO010000001.1"/>
</dbReference>
<feature type="domain" description="DUF374" evidence="1">
    <location>
        <begin position="76"/>
        <end position="134"/>
    </location>
</feature>
<dbReference type="InterPro" id="IPR007172">
    <property type="entry name" value="DUF374"/>
</dbReference>
<name>A0A4U8YHQ0_9BACT</name>